<feature type="transmembrane region" description="Helical" evidence="6">
    <location>
        <begin position="110"/>
        <end position="133"/>
    </location>
</feature>
<name>A0A917SH82_9ACTN</name>
<feature type="transmembrane region" description="Helical" evidence="6">
    <location>
        <begin position="65"/>
        <end position="89"/>
    </location>
</feature>
<feature type="transmembrane region" description="Helical" evidence="6">
    <location>
        <begin position="177"/>
        <end position="194"/>
    </location>
</feature>
<dbReference type="Proteomes" id="UP000613840">
    <property type="component" value="Unassembled WGS sequence"/>
</dbReference>
<dbReference type="EMBL" id="BMMZ01000012">
    <property type="protein sequence ID" value="GGL77275.1"/>
    <property type="molecule type" value="Genomic_DNA"/>
</dbReference>
<dbReference type="PANTHER" id="PTHR43229:SF2">
    <property type="entry name" value="NODULATION PROTEIN J"/>
    <property type="match status" value="1"/>
</dbReference>
<protein>
    <recommendedName>
        <fullName evidence="6">Transport permease protein</fullName>
    </recommendedName>
</protein>
<dbReference type="RefSeq" id="WP_188897099.1">
    <property type="nucleotide sequence ID" value="NZ_BMMZ01000012.1"/>
</dbReference>
<gene>
    <name evidence="8" type="ORF">GCM10011575_39450</name>
</gene>
<evidence type="ECO:0000259" key="7">
    <source>
        <dbReference type="PROSITE" id="PS51012"/>
    </source>
</evidence>
<keyword evidence="5" id="KW-0046">Antibiotic resistance</keyword>
<dbReference type="PROSITE" id="PS51012">
    <property type="entry name" value="ABC_TM2"/>
    <property type="match status" value="1"/>
</dbReference>
<dbReference type="PANTHER" id="PTHR43229">
    <property type="entry name" value="NODULATION PROTEIN J"/>
    <property type="match status" value="1"/>
</dbReference>
<reference evidence="8" key="2">
    <citation type="submission" date="2020-09" db="EMBL/GenBank/DDBJ databases">
        <authorList>
            <person name="Sun Q."/>
            <person name="Zhou Y."/>
        </authorList>
    </citation>
    <scope>NUCLEOTIDE SEQUENCE</scope>
    <source>
        <strain evidence="8">CGMCC 4.7306</strain>
    </source>
</reference>
<dbReference type="InterPro" id="IPR051784">
    <property type="entry name" value="Nod_factor_ABC_transporter"/>
</dbReference>
<feature type="transmembrane region" description="Helical" evidence="6">
    <location>
        <begin position="228"/>
        <end position="251"/>
    </location>
</feature>
<feature type="transmembrane region" description="Helical" evidence="6">
    <location>
        <begin position="34"/>
        <end position="53"/>
    </location>
</feature>
<dbReference type="InterPro" id="IPR013525">
    <property type="entry name" value="ABC2_TM"/>
</dbReference>
<keyword evidence="4 6" id="KW-0472">Membrane</keyword>
<dbReference type="PIRSF" id="PIRSF006648">
    <property type="entry name" value="DrrB"/>
    <property type="match status" value="1"/>
</dbReference>
<dbReference type="AlphaFoldDB" id="A0A917SH82"/>
<keyword evidence="6" id="KW-0813">Transport</keyword>
<evidence type="ECO:0000256" key="3">
    <source>
        <dbReference type="ARBA" id="ARBA00022989"/>
    </source>
</evidence>
<feature type="transmembrane region" description="Helical" evidence="6">
    <location>
        <begin position="145"/>
        <end position="170"/>
    </location>
</feature>
<dbReference type="Pfam" id="PF01061">
    <property type="entry name" value="ABC2_membrane"/>
    <property type="match status" value="1"/>
</dbReference>
<evidence type="ECO:0000256" key="4">
    <source>
        <dbReference type="ARBA" id="ARBA00023136"/>
    </source>
</evidence>
<keyword evidence="9" id="KW-1185">Reference proteome</keyword>
<evidence type="ECO:0000313" key="9">
    <source>
        <dbReference type="Proteomes" id="UP000613840"/>
    </source>
</evidence>
<evidence type="ECO:0000313" key="8">
    <source>
        <dbReference type="EMBL" id="GGL77275.1"/>
    </source>
</evidence>
<dbReference type="InterPro" id="IPR000412">
    <property type="entry name" value="ABC_2_transport"/>
</dbReference>
<dbReference type="GO" id="GO:0043190">
    <property type="term" value="C:ATP-binding cassette (ABC) transporter complex"/>
    <property type="evidence" value="ECO:0007669"/>
    <property type="project" value="InterPro"/>
</dbReference>
<feature type="domain" description="ABC transmembrane type-2" evidence="7">
    <location>
        <begin position="33"/>
        <end position="254"/>
    </location>
</feature>
<comment type="caution">
    <text evidence="8">The sequence shown here is derived from an EMBL/GenBank/DDBJ whole genome shotgun (WGS) entry which is preliminary data.</text>
</comment>
<evidence type="ECO:0000256" key="2">
    <source>
        <dbReference type="ARBA" id="ARBA00022692"/>
    </source>
</evidence>
<comment type="similarity">
    <text evidence="6">Belongs to the ABC-2 integral membrane protein family.</text>
</comment>
<keyword evidence="3 6" id="KW-1133">Transmembrane helix</keyword>
<keyword evidence="2 6" id="KW-0812">Transmembrane</keyword>
<organism evidence="8 9">
    <name type="scientific">Microlunatus endophyticus</name>
    <dbReference type="NCBI Taxonomy" id="1716077"/>
    <lineage>
        <taxon>Bacteria</taxon>
        <taxon>Bacillati</taxon>
        <taxon>Actinomycetota</taxon>
        <taxon>Actinomycetes</taxon>
        <taxon>Propionibacteriales</taxon>
        <taxon>Propionibacteriaceae</taxon>
        <taxon>Microlunatus</taxon>
    </lineage>
</organism>
<proteinExistence type="inferred from homology"/>
<keyword evidence="6" id="KW-1003">Cell membrane</keyword>
<dbReference type="GO" id="GO:0140359">
    <property type="term" value="F:ABC-type transporter activity"/>
    <property type="evidence" value="ECO:0007669"/>
    <property type="project" value="InterPro"/>
</dbReference>
<evidence type="ECO:0000256" key="6">
    <source>
        <dbReference type="RuleBase" id="RU361157"/>
    </source>
</evidence>
<dbReference type="InterPro" id="IPR047817">
    <property type="entry name" value="ABC2_TM_bact-type"/>
</dbReference>
<sequence>MTVLAGPVRAGRGVPAPLHYAFHTLRLTLKNRGYVIFSIATPLILYVVFSQIFGGTADGGIDWSAVYMVSMAAYGSLGGAMSGGAQLAVERRSGWFRQLSVTGLQPRSFLLAKAAVVMVVTLPALVLNFAAGLVVGGVRAPLGDWVAGLLLLWVSLVPLAVLGLVVGLWVKAETVQPLNTLLLLVLSLLGGLWFPAQLMPDGMRIAAELTPSFWLAALGRWPFTAEAFPWHGVAVLAGWTIVLTVLGALGYRRAAATSKR</sequence>
<comment type="subcellular location">
    <subcellularLocation>
        <location evidence="6">Cell membrane</location>
        <topology evidence="6">Multi-pass membrane protein</topology>
    </subcellularLocation>
    <subcellularLocation>
        <location evidence="1">Membrane</location>
        <topology evidence="1">Multi-pass membrane protein</topology>
    </subcellularLocation>
</comment>
<dbReference type="GO" id="GO:0046677">
    <property type="term" value="P:response to antibiotic"/>
    <property type="evidence" value="ECO:0007669"/>
    <property type="project" value="UniProtKB-KW"/>
</dbReference>
<evidence type="ECO:0000256" key="1">
    <source>
        <dbReference type="ARBA" id="ARBA00004141"/>
    </source>
</evidence>
<accession>A0A917SH82</accession>
<reference evidence="8" key="1">
    <citation type="journal article" date="2014" name="Int. J. Syst. Evol. Microbiol.">
        <title>Complete genome sequence of Corynebacterium casei LMG S-19264T (=DSM 44701T), isolated from a smear-ripened cheese.</title>
        <authorList>
            <consortium name="US DOE Joint Genome Institute (JGI-PGF)"/>
            <person name="Walter F."/>
            <person name="Albersmeier A."/>
            <person name="Kalinowski J."/>
            <person name="Ruckert C."/>
        </authorList>
    </citation>
    <scope>NUCLEOTIDE SEQUENCE</scope>
    <source>
        <strain evidence="8">CGMCC 4.7306</strain>
    </source>
</reference>
<evidence type="ECO:0000256" key="5">
    <source>
        <dbReference type="ARBA" id="ARBA00023251"/>
    </source>
</evidence>